<feature type="binding site" evidence="7">
    <location>
        <position position="78"/>
    </location>
    <ligand>
        <name>substrate</name>
    </ligand>
</feature>
<dbReference type="RefSeq" id="WP_139465677.1">
    <property type="nucleotide sequence ID" value="NZ_VDHJ01000008.1"/>
</dbReference>
<feature type="site" description="Transition state stabilizer" evidence="7">
    <location>
        <position position="78"/>
    </location>
</feature>
<dbReference type="PROSITE" id="PS00906">
    <property type="entry name" value="UROD_1"/>
    <property type="match status" value="1"/>
</dbReference>
<evidence type="ECO:0000256" key="4">
    <source>
        <dbReference type="ARBA" id="ARBA00022793"/>
    </source>
</evidence>
<dbReference type="Pfam" id="PF01208">
    <property type="entry name" value="URO-D"/>
    <property type="match status" value="1"/>
</dbReference>
<dbReference type="Gene3D" id="3.20.20.210">
    <property type="match status" value="1"/>
</dbReference>
<dbReference type="EMBL" id="VDHJ01000008">
    <property type="protein sequence ID" value="TNL97295.1"/>
    <property type="molecule type" value="Genomic_DNA"/>
</dbReference>
<evidence type="ECO:0000259" key="10">
    <source>
        <dbReference type="PROSITE" id="PS00906"/>
    </source>
</evidence>
<feature type="binding site" evidence="7">
    <location>
        <begin position="29"/>
        <end position="33"/>
    </location>
    <ligand>
        <name>substrate</name>
    </ligand>
</feature>
<feature type="binding site" evidence="7">
    <location>
        <position position="330"/>
    </location>
    <ligand>
        <name>substrate</name>
    </ligand>
</feature>
<dbReference type="PANTHER" id="PTHR21091:SF169">
    <property type="entry name" value="UROPORPHYRINOGEN DECARBOXYLASE"/>
    <property type="match status" value="1"/>
</dbReference>
<comment type="caution">
    <text evidence="12">The sequence shown here is derived from an EMBL/GenBank/DDBJ whole genome shotgun (WGS) entry which is preliminary data.</text>
</comment>
<dbReference type="UniPathway" id="UPA00251">
    <property type="reaction ID" value="UER00321"/>
</dbReference>
<comment type="subcellular location">
    <subcellularLocation>
        <location evidence="7">Cytoplasm</location>
    </subcellularLocation>
</comment>
<comment type="function">
    <text evidence="7">Catalyzes the decarboxylation of four acetate groups of uroporphyrinogen-III to yield coproporphyrinogen-III.</text>
</comment>
<evidence type="ECO:0000256" key="8">
    <source>
        <dbReference type="RuleBase" id="RU000554"/>
    </source>
</evidence>
<comment type="subunit">
    <text evidence="7">Homodimer.</text>
</comment>
<keyword evidence="7" id="KW-0963">Cytoplasm</keyword>
<dbReference type="GO" id="GO:0006782">
    <property type="term" value="P:protoporphyrinogen IX biosynthetic process"/>
    <property type="evidence" value="ECO:0007669"/>
    <property type="project" value="UniProtKB-UniRule"/>
</dbReference>
<dbReference type="OrthoDB" id="9806656at2"/>
<evidence type="ECO:0000256" key="1">
    <source>
        <dbReference type="ARBA" id="ARBA00004804"/>
    </source>
</evidence>
<dbReference type="GO" id="GO:0005829">
    <property type="term" value="C:cytosol"/>
    <property type="evidence" value="ECO:0007669"/>
    <property type="project" value="TreeGrafter"/>
</dbReference>
<sequence length="353" mass="38493">MNRRELVHAPLLQAAQGHQPDRTPVWFMRQAGRSLPEYKRVREGIAMLDSCFMPELLAEITLQPVRRHDVDAAILFSDIVVPLKAAGVDVEIVPGRGPVVANPVRTRADIDALPILEHDVDEVAQGISHILAELSDTQALIGFVGAPFTLASYLVEGGPSKNHERTKALMHADPQSWHALMERLTPTIAAFLRTQVNAGIDAMQLFDSWAGFLTQKDYREFVLPYSTQILAEVEGEIPRIHFGVSTGELLGAMSLAGSEVMGVDWRVPLDEAARRIAQESAPRVLQGNLDPAMLFAGADVVRSEVQRIKAEAARARAEGNATGHIFNLGHGVLPTTDPDAVTEAVAIIHEEVN</sequence>
<comment type="catalytic activity">
    <reaction evidence="7 8">
        <text>uroporphyrinogen III + 4 H(+) = coproporphyrinogen III + 4 CO2</text>
        <dbReference type="Rhea" id="RHEA:19865"/>
        <dbReference type="ChEBI" id="CHEBI:15378"/>
        <dbReference type="ChEBI" id="CHEBI:16526"/>
        <dbReference type="ChEBI" id="CHEBI:57308"/>
        <dbReference type="ChEBI" id="CHEBI:57309"/>
        <dbReference type="EC" id="4.1.1.37"/>
    </reaction>
</comment>
<dbReference type="PROSITE" id="PS00907">
    <property type="entry name" value="UROD_2"/>
    <property type="match status" value="1"/>
</dbReference>
<feature type="domain" description="Uroporphyrinogen decarboxylase (URO-D)" evidence="11">
    <location>
        <begin position="141"/>
        <end position="157"/>
    </location>
</feature>
<evidence type="ECO:0000256" key="5">
    <source>
        <dbReference type="ARBA" id="ARBA00023239"/>
    </source>
</evidence>
<protein>
    <recommendedName>
        <fullName evidence="3 7">Uroporphyrinogen decarboxylase</fullName>
        <shortName evidence="7">UPD</shortName>
        <shortName evidence="7">URO-D</shortName>
        <ecNumber evidence="3 7">4.1.1.37</ecNumber>
    </recommendedName>
</protein>
<reference evidence="12 13" key="1">
    <citation type="submission" date="2019-06" db="EMBL/GenBank/DDBJ databases">
        <authorList>
            <person name="Li J."/>
        </authorList>
    </citation>
    <scope>NUCLEOTIDE SEQUENCE [LARGE SCALE GENOMIC DNA]</scope>
    <source>
        <strain evidence="12 13">LMG 28165</strain>
    </source>
</reference>
<name>A0A5C4U448_9CORY</name>
<comment type="caution">
    <text evidence="7">Lacks conserved residue(s) required for the propagation of feature annotation.</text>
</comment>
<dbReference type="InterPro" id="IPR038071">
    <property type="entry name" value="UROD/MetE-like_sf"/>
</dbReference>
<evidence type="ECO:0000259" key="11">
    <source>
        <dbReference type="PROSITE" id="PS00907"/>
    </source>
</evidence>
<dbReference type="PANTHER" id="PTHR21091">
    <property type="entry name" value="METHYLTETRAHYDROFOLATE:HOMOCYSTEINE METHYLTRANSFERASE RELATED"/>
    <property type="match status" value="1"/>
</dbReference>
<comment type="similarity">
    <text evidence="2 7 9">Belongs to the uroporphyrinogen decarboxylase family.</text>
</comment>
<organism evidence="12 13">
    <name type="scientific">Corynebacterium tapiri</name>
    <dbReference type="NCBI Taxonomy" id="1448266"/>
    <lineage>
        <taxon>Bacteria</taxon>
        <taxon>Bacillati</taxon>
        <taxon>Actinomycetota</taxon>
        <taxon>Actinomycetes</taxon>
        <taxon>Mycobacteriales</taxon>
        <taxon>Corynebacteriaceae</taxon>
        <taxon>Corynebacterium</taxon>
    </lineage>
</organism>
<feature type="binding site" evidence="7">
    <location>
        <position position="153"/>
    </location>
    <ligand>
        <name>substrate</name>
    </ligand>
</feature>
<dbReference type="InterPro" id="IPR006361">
    <property type="entry name" value="Uroporphyrinogen_deCO2ase_HemE"/>
</dbReference>
<evidence type="ECO:0000256" key="2">
    <source>
        <dbReference type="ARBA" id="ARBA00009935"/>
    </source>
</evidence>
<dbReference type="GO" id="GO:0004853">
    <property type="term" value="F:uroporphyrinogen decarboxylase activity"/>
    <property type="evidence" value="ECO:0007669"/>
    <property type="project" value="UniProtKB-UniRule"/>
</dbReference>
<evidence type="ECO:0000256" key="7">
    <source>
        <dbReference type="HAMAP-Rule" id="MF_00218"/>
    </source>
</evidence>
<feature type="binding site" evidence="7">
    <location>
        <position position="208"/>
    </location>
    <ligand>
        <name>substrate</name>
    </ligand>
</feature>
<dbReference type="SUPFAM" id="SSF51726">
    <property type="entry name" value="UROD/MetE-like"/>
    <property type="match status" value="1"/>
</dbReference>
<dbReference type="CDD" id="cd00717">
    <property type="entry name" value="URO-D"/>
    <property type="match status" value="1"/>
</dbReference>
<accession>A0A5C4U448</accession>
<feature type="domain" description="Uroporphyrinogen decarboxylase (URO-D)" evidence="10">
    <location>
        <begin position="24"/>
        <end position="33"/>
    </location>
</feature>
<evidence type="ECO:0000313" key="12">
    <source>
        <dbReference type="EMBL" id="TNL97295.1"/>
    </source>
</evidence>
<keyword evidence="6 7" id="KW-0627">Porphyrin biosynthesis</keyword>
<proteinExistence type="inferred from homology"/>
<gene>
    <name evidence="7 12" type="primary">hemE</name>
    <name evidence="12" type="ORF">FHE74_06380</name>
</gene>
<keyword evidence="5 7" id="KW-0456">Lyase</keyword>
<keyword evidence="4 7" id="KW-0210">Decarboxylase</keyword>
<dbReference type="HAMAP" id="MF_00218">
    <property type="entry name" value="URO_D"/>
    <property type="match status" value="1"/>
</dbReference>
<dbReference type="Proteomes" id="UP000312032">
    <property type="component" value="Unassembled WGS sequence"/>
</dbReference>
<dbReference type="EC" id="4.1.1.37" evidence="3 7"/>
<dbReference type="NCBIfam" id="TIGR01464">
    <property type="entry name" value="hemE"/>
    <property type="match status" value="1"/>
</dbReference>
<dbReference type="InterPro" id="IPR000257">
    <property type="entry name" value="Uroporphyrinogen_deCOase"/>
</dbReference>
<evidence type="ECO:0000256" key="6">
    <source>
        <dbReference type="ARBA" id="ARBA00023244"/>
    </source>
</evidence>
<evidence type="ECO:0000256" key="3">
    <source>
        <dbReference type="ARBA" id="ARBA00012288"/>
    </source>
</evidence>
<comment type="pathway">
    <text evidence="1 7 8">Porphyrin-containing compound metabolism; protoporphyrin-IX biosynthesis; coproporphyrinogen-III from 5-aminolevulinate: step 4/4.</text>
</comment>
<evidence type="ECO:0000256" key="9">
    <source>
        <dbReference type="RuleBase" id="RU004169"/>
    </source>
</evidence>
<keyword evidence="13" id="KW-1185">Reference proteome</keyword>
<evidence type="ECO:0000313" key="13">
    <source>
        <dbReference type="Proteomes" id="UP000312032"/>
    </source>
</evidence>
<dbReference type="AlphaFoldDB" id="A0A5C4U448"/>